<evidence type="ECO:0000313" key="2">
    <source>
        <dbReference type="EMBL" id="RDI75303.1"/>
    </source>
</evidence>
<evidence type="ECO:0000313" key="3">
    <source>
        <dbReference type="Proteomes" id="UP000254134"/>
    </source>
</evidence>
<gene>
    <name evidence="2" type="ORF">Gocc_1101</name>
</gene>
<dbReference type="Proteomes" id="UP000254134">
    <property type="component" value="Unassembled WGS sequence"/>
</dbReference>
<keyword evidence="1" id="KW-1133">Transmembrane helix</keyword>
<feature type="transmembrane region" description="Helical" evidence="1">
    <location>
        <begin position="39"/>
        <end position="60"/>
    </location>
</feature>
<keyword evidence="1" id="KW-0812">Transmembrane</keyword>
<accession>A0A7M2Z0K5</accession>
<protein>
    <submittedName>
        <fullName evidence="2">Uncharacterized protein</fullName>
    </submittedName>
</protein>
<proteinExistence type="predicted"/>
<feature type="transmembrane region" description="Helical" evidence="1">
    <location>
        <begin position="67"/>
        <end position="83"/>
    </location>
</feature>
<organism evidence="2 3">
    <name type="scientific">Gaiella occulta</name>
    <dbReference type="NCBI Taxonomy" id="1002870"/>
    <lineage>
        <taxon>Bacteria</taxon>
        <taxon>Bacillati</taxon>
        <taxon>Actinomycetota</taxon>
        <taxon>Thermoleophilia</taxon>
        <taxon>Gaiellales</taxon>
        <taxon>Gaiellaceae</taxon>
        <taxon>Gaiella</taxon>
    </lineage>
</organism>
<evidence type="ECO:0000256" key="1">
    <source>
        <dbReference type="SAM" id="Phobius"/>
    </source>
</evidence>
<comment type="caution">
    <text evidence="2">The sequence shown here is derived from an EMBL/GenBank/DDBJ whole genome shotgun (WGS) entry which is preliminary data.</text>
</comment>
<dbReference type="AlphaFoldDB" id="A0A7M2Z0K5"/>
<reference evidence="3" key="2">
    <citation type="journal article" date="2019" name="MicrobiologyOpen">
        <title>High-quality draft genome sequence of Gaiella occulta isolated from a 150 meter deep mineral water borehole and comparison with the genome sequences of other deep-branching lineages of the phylum Actinobacteria.</title>
        <authorList>
            <person name="Severino R."/>
            <person name="Froufe H.J.C."/>
            <person name="Barroso C."/>
            <person name="Albuquerque L."/>
            <person name="Lobo-da-Cunha A."/>
            <person name="da Costa M.S."/>
            <person name="Egas C."/>
        </authorList>
    </citation>
    <scope>NUCLEOTIDE SEQUENCE [LARGE SCALE GENOMIC DNA]</scope>
    <source>
        <strain evidence="3">F2-233</strain>
    </source>
</reference>
<dbReference type="RefSeq" id="WP_114795521.1">
    <property type="nucleotide sequence ID" value="NZ_QQZY01000002.1"/>
</dbReference>
<feature type="transmembrane region" description="Helical" evidence="1">
    <location>
        <begin position="103"/>
        <end position="122"/>
    </location>
</feature>
<keyword evidence="1" id="KW-0472">Membrane</keyword>
<keyword evidence="3" id="KW-1185">Reference proteome</keyword>
<sequence>MRRGLAWALIVPLAAVGVLAGHAAAYALTGASLGSGHDYLAHAPQIVAVVALLALLGAAAEGRRQRFSPLPIALFGATAFAVQEHVERIAHTGDLPFLLSTPTFLLGLGLQAPLAVLLWLLARRLLTGLRRQPRRLPPALALLPLAWLERPALVADHAPRGNVPARGPPSMLR</sequence>
<dbReference type="EMBL" id="QQZY01000002">
    <property type="protein sequence ID" value="RDI75303.1"/>
    <property type="molecule type" value="Genomic_DNA"/>
</dbReference>
<reference evidence="2 3" key="1">
    <citation type="submission" date="2018-07" db="EMBL/GenBank/DDBJ databases">
        <title>High-quality-draft genome sequence of Gaiella occulta.</title>
        <authorList>
            <person name="Severino R."/>
            <person name="Froufe H.J.C."/>
            <person name="Rainey F.A."/>
            <person name="Barroso C."/>
            <person name="Albuquerque L."/>
            <person name="Lobo-Da-Cunha A."/>
            <person name="Da Costa M.S."/>
            <person name="Egas C."/>
        </authorList>
    </citation>
    <scope>NUCLEOTIDE SEQUENCE [LARGE SCALE GENOMIC DNA]</scope>
    <source>
        <strain evidence="2 3">F2-233</strain>
    </source>
</reference>
<name>A0A7M2Z0K5_9ACTN</name>